<dbReference type="GO" id="GO:0016491">
    <property type="term" value="F:oxidoreductase activity"/>
    <property type="evidence" value="ECO:0007669"/>
    <property type="project" value="UniProtKB-KW"/>
</dbReference>
<accession>A0A378Q519</accession>
<evidence type="ECO:0000313" key="3">
    <source>
        <dbReference type="EMBL" id="STY95819.1"/>
    </source>
</evidence>
<name>A0A378Q519_9GAMM</name>
<evidence type="ECO:0000259" key="2">
    <source>
        <dbReference type="Pfam" id="PF01266"/>
    </source>
</evidence>
<dbReference type="RefSeq" id="WP_211269844.1">
    <property type="nucleotide sequence ID" value="NZ_MXAO01000006.1"/>
</dbReference>
<dbReference type="InterPro" id="IPR006076">
    <property type="entry name" value="FAD-dep_OxRdtase"/>
</dbReference>
<evidence type="ECO:0000256" key="1">
    <source>
        <dbReference type="ARBA" id="ARBA00023002"/>
    </source>
</evidence>
<gene>
    <name evidence="3" type="ORF">NCTC11091_01618</name>
</gene>
<dbReference type="Gene3D" id="3.50.50.60">
    <property type="entry name" value="FAD/NAD(P)-binding domain"/>
    <property type="match status" value="1"/>
</dbReference>
<proteinExistence type="predicted"/>
<dbReference type="Pfam" id="PF01266">
    <property type="entry name" value="DAO"/>
    <property type="match status" value="1"/>
</dbReference>
<protein>
    <submittedName>
        <fullName evidence="3">Uncharacterized conserved protein</fullName>
    </submittedName>
</protein>
<dbReference type="InterPro" id="IPR036188">
    <property type="entry name" value="FAD/NAD-bd_sf"/>
</dbReference>
<dbReference type="SUPFAM" id="SSF51905">
    <property type="entry name" value="FAD/NAD(P)-binding domain"/>
    <property type="match status" value="1"/>
</dbReference>
<keyword evidence="1" id="KW-0560">Oxidoreductase</keyword>
<dbReference type="Proteomes" id="UP000255193">
    <property type="component" value="Unassembled WGS sequence"/>
</dbReference>
<reference evidence="3 4" key="1">
    <citation type="submission" date="2018-06" db="EMBL/GenBank/DDBJ databases">
        <authorList>
            <consortium name="Pathogen Informatics"/>
            <person name="Doyle S."/>
        </authorList>
    </citation>
    <scope>NUCLEOTIDE SEQUENCE [LARGE SCALE GENOMIC DNA]</scope>
    <source>
        <strain evidence="3 4">NCTC11091</strain>
    </source>
</reference>
<feature type="domain" description="FAD dependent oxidoreductase" evidence="2">
    <location>
        <begin position="14"/>
        <end position="359"/>
    </location>
</feature>
<dbReference type="AlphaFoldDB" id="A0A378Q519"/>
<evidence type="ECO:0000313" key="4">
    <source>
        <dbReference type="Proteomes" id="UP000255193"/>
    </source>
</evidence>
<dbReference type="EMBL" id="UGQA01000001">
    <property type="protein sequence ID" value="STY95819.1"/>
    <property type="molecule type" value="Genomic_DNA"/>
</dbReference>
<organism evidence="3 4">
    <name type="scientific">Faucicola atlantae</name>
    <dbReference type="NCBI Taxonomy" id="34059"/>
    <lineage>
        <taxon>Bacteria</taxon>
        <taxon>Pseudomonadati</taxon>
        <taxon>Pseudomonadota</taxon>
        <taxon>Gammaproteobacteria</taxon>
        <taxon>Moraxellales</taxon>
        <taxon>Moraxellaceae</taxon>
        <taxon>Faucicola</taxon>
    </lineage>
</organism>
<sequence length="494" mass="54786">MTKIKNTQPNQPLRVAVIGGGVAGSTIALRLATAGVETFLLEQNASLINSPPMCHLHAGGNLYREIPLEDCKTLLRQCIDIARLYPDSIDVRPTVITVPKRDRGNASDLLPRLAALTAYYAELVAQDSRNAVLGAPEHYYRLYNHDDLARLAEQPPPATAEDAHVTDDWLTAFVHVVDWSKLQMPVVAVQEYGWNIFRLAASAELQLAKLPNAHVWTNTKVYGLQMQHNADGTPAGWTIDYQTAEQDSAQLTVDFIVNACGFRTGMLDDMAGIHAKRMVEFKASYISHWQPHMALPEIIFHGERGTPQGMAQFTPYTHGYVQLHGMTPNITLFENGLTHSTADSAQPPVAAEHVRYIEQGWDKAVLQTRTESAIAYVSEFIPKFAHAEPVDNALYGAQQVPSDDISQRVADCQIFADKRYAIAENIKANSALDVADLIVEALIAQDLLDPQYRAHPQWQRLNAQAVEARAIELAKQRHYPVDMAKVNHALVLPE</sequence>